<organism evidence="2 3">
    <name type="scientific">Petrolisthes manimaculis</name>
    <dbReference type="NCBI Taxonomy" id="1843537"/>
    <lineage>
        <taxon>Eukaryota</taxon>
        <taxon>Metazoa</taxon>
        <taxon>Ecdysozoa</taxon>
        <taxon>Arthropoda</taxon>
        <taxon>Crustacea</taxon>
        <taxon>Multicrustacea</taxon>
        <taxon>Malacostraca</taxon>
        <taxon>Eumalacostraca</taxon>
        <taxon>Eucarida</taxon>
        <taxon>Decapoda</taxon>
        <taxon>Pleocyemata</taxon>
        <taxon>Anomura</taxon>
        <taxon>Galatheoidea</taxon>
        <taxon>Porcellanidae</taxon>
        <taxon>Petrolisthes</taxon>
    </lineage>
</organism>
<gene>
    <name evidence="2" type="ORF">Pmani_015812</name>
</gene>
<dbReference type="Proteomes" id="UP001292094">
    <property type="component" value="Unassembled WGS sequence"/>
</dbReference>
<feature type="region of interest" description="Disordered" evidence="1">
    <location>
        <begin position="1482"/>
        <end position="1660"/>
    </location>
</feature>
<feature type="compositionally biased region" description="Polar residues" evidence="1">
    <location>
        <begin position="1545"/>
        <end position="1555"/>
    </location>
</feature>
<dbReference type="EMBL" id="JAWZYT010001378">
    <property type="protein sequence ID" value="KAK4312800.1"/>
    <property type="molecule type" value="Genomic_DNA"/>
</dbReference>
<evidence type="ECO:0000313" key="3">
    <source>
        <dbReference type="Proteomes" id="UP001292094"/>
    </source>
</evidence>
<reference evidence="2" key="1">
    <citation type="submission" date="2023-11" db="EMBL/GenBank/DDBJ databases">
        <title>Genome assemblies of two species of porcelain crab, Petrolisthes cinctipes and Petrolisthes manimaculis (Anomura: Porcellanidae).</title>
        <authorList>
            <person name="Angst P."/>
        </authorList>
    </citation>
    <scope>NUCLEOTIDE SEQUENCE</scope>
    <source>
        <strain evidence="2">PB745_02</strain>
        <tissue evidence="2">Gill</tissue>
    </source>
</reference>
<feature type="compositionally biased region" description="Basic and acidic residues" evidence="1">
    <location>
        <begin position="1556"/>
        <end position="1577"/>
    </location>
</feature>
<accession>A0AAE1UB83</accession>
<keyword evidence="3" id="KW-1185">Reference proteome</keyword>
<feature type="compositionally biased region" description="Polar residues" evidence="1">
    <location>
        <begin position="1582"/>
        <end position="1596"/>
    </location>
</feature>
<protein>
    <recommendedName>
        <fullName evidence="4">Separin</fullName>
    </recommendedName>
</protein>
<feature type="compositionally biased region" description="Basic residues" evidence="1">
    <location>
        <begin position="1650"/>
        <end position="1660"/>
    </location>
</feature>
<name>A0AAE1UB83_9EUCA</name>
<feature type="compositionally biased region" description="Basic and acidic residues" evidence="1">
    <location>
        <begin position="1639"/>
        <end position="1649"/>
    </location>
</feature>
<evidence type="ECO:0000313" key="2">
    <source>
        <dbReference type="EMBL" id="KAK4312800.1"/>
    </source>
</evidence>
<comment type="caution">
    <text evidence="2">The sequence shown here is derived from an EMBL/GenBank/DDBJ whole genome shotgun (WGS) entry which is preliminary data.</text>
</comment>
<evidence type="ECO:0008006" key="4">
    <source>
        <dbReference type="Google" id="ProtNLM"/>
    </source>
</evidence>
<proteinExistence type="predicted"/>
<evidence type="ECO:0000256" key="1">
    <source>
        <dbReference type="SAM" id="MobiDB-lite"/>
    </source>
</evidence>
<sequence>MGNLSKILEKIKNGQLNELQPQVQELSGIERQHVVRHCSHYVHSNPSLDKTAFTSIMDIVVQCLPVPLQQKEASEEEPEHLFKSMFFIIVTALKRKDLHCYLVKLLNELEPVARRCEIATGELRSYAKSLYQSLWNASFTLTDPIMTLTMQQFSLQYHLASGVSVSIVCSQAFKILLSFQESTNSVENLDTFRIHLRILDSIIQMAQKETDFSDELVLHIHRLVIEFAKVLLRLNECASYRKISKDVIALCEKRTHEQILQVLKIGLKLTECAMAYKVGRCEADRMKKMVSTSNSVLKAFTKNSTPQVLTLNTIAVRSLLTMLTIFTVQQEEEVEYTLERTMLTYLLETLLSWCNAPINEEDARKVATILYQHVGSFVKMFETTKDQNKNSDEQTRVLKEALIWGTRTKEFYRSHTRHKEDWQGHYYNLGVYTGNVGVLGYRAGNNEMPSKMLELSVNMLVQYQSIVTQQQQLDNVTSVLTKRVKTWSDALRFSGQLKEAGVAAAMAVMWGLLSPQELITIWVKCKRDARKINSNAIQGLTVCETVSEARRRLPEVSHVPFNKVWALKEEIKSYRSQCCNTSSDELACGERLVQESESVMDRAEGLLTVTVALLESNKNADTALKAITNTNKAIQLINIAKSESSGSERELLAQAHFWLYLCQLQHAEMTAPQVVLEDVQKQPTSLSTQAIDQGEEVQVDDQCDVRPSALTFTLDTQSDTLTPLHTALDIWRQLAKKGVTLEYGDRTCSLVASAAYVYQLSGLLSPTVSCWSTLITLARSHNLNTLLVKGVTELLLVAGELVPESLVSEAEVVVESLQHKSVTTQDSSHSYLITALHSAIALHLYKTGQYQRGAQYLIKAIQSDVIGKQTMGATEVQAIVNLVASHYALLPSHLFNEPLPPAIQPAYLHALLACRQGIALIRSATSAVQDGLVCYHHRVAWLHLTTTAWLGRLSLASAQPRVARAYLKASLSIAHQFTLPLWMAELLEVLASVDLMCDQFDHCRVKVERLISILTVHSTNTVSSSSFHSITKSSVTSKFTAPIPCSLEAAKSTKIPKGSNLPDVQMVRVDGGWNEEEEEWMRDKSTSVPEYNVKSVSFNPSLVVIGNEKRLPILTNAHLTLSPSTEFREDASVVVGAVECPEGVVECMLCSTPLLHHLLISTANLLAMVHTYAGRYRPATTCLNRASQMYSLVSDKAYEICSQLRSMIGGEMTDPQPMFVESRLNEVRIRLGKSRGEMLAVEGKVEEALEVTRDTLIMISTLPTQLLFQDLQTILVTQLQGVTLEQMVAQQHTDDTPQHNADTSLDDICVDDAKCPDDFSTPVCTRRCGAPYSTHKSVRHTIHKSTRPALKTKCSATPRSLQKTSQHHLTLPTTTQWPESKRGVFSIFSDEDETSVRVNRPVTPSRKIYQKSTSKNSSIRKGTTTVSSTISSTSVVVKPKAARSLASKKSQDEVDMFEALNLTDSPTDVVLEVPKSSRIKTYNKNGSKIKNNSKDVVEKTNTTQPKTSKKKLNDLEDTSDSQSITDDPFDVALEVPVASQRKTYKNSSRQKSGSNKAEKVPESSTRKIENGTRRNVDLEASTELSTNTAGSVSASIQGREMRTRGSRTSKPTKVFDSEPNKTHTSRSSTKVKPPSFGAESDKSESERSRNRLTRSTRILR</sequence>